<gene>
    <name evidence="10" type="ORF">COU46_03045</name>
</gene>
<evidence type="ECO:0000256" key="4">
    <source>
        <dbReference type="ARBA" id="ARBA00022840"/>
    </source>
</evidence>
<evidence type="ECO:0000256" key="5">
    <source>
        <dbReference type="ARBA" id="ARBA00023186"/>
    </source>
</evidence>
<dbReference type="GO" id="GO:0005737">
    <property type="term" value="C:cytoplasm"/>
    <property type="evidence" value="ECO:0007669"/>
    <property type="project" value="TreeGrafter"/>
</dbReference>
<dbReference type="InterPro" id="IPR003593">
    <property type="entry name" value="AAA+_ATPase"/>
</dbReference>
<dbReference type="SUPFAM" id="SSF52540">
    <property type="entry name" value="P-loop containing nucleoside triphosphate hydrolases"/>
    <property type="match status" value="2"/>
</dbReference>
<evidence type="ECO:0000256" key="6">
    <source>
        <dbReference type="ARBA" id="ARBA00026057"/>
    </source>
</evidence>
<dbReference type="InterPro" id="IPR003959">
    <property type="entry name" value="ATPase_AAA_core"/>
</dbReference>
<dbReference type="InterPro" id="IPR041546">
    <property type="entry name" value="ClpA/ClpB_AAA_lid"/>
</dbReference>
<dbReference type="EMBL" id="PFCN01000035">
    <property type="protein sequence ID" value="PIR70107.1"/>
    <property type="molecule type" value="Genomic_DNA"/>
</dbReference>
<dbReference type="SUPFAM" id="SSF81923">
    <property type="entry name" value="Double Clp-N motif"/>
    <property type="match status" value="1"/>
</dbReference>
<dbReference type="Pfam" id="PF17871">
    <property type="entry name" value="AAA_lid_9"/>
    <property type="match status" value="1"/>
</dbReference>
<dbReference type="InterPro" id="IPR036628">
    <property type="entry name" value="Clp_N_dom_sf"/>
</dbReference>
<dbReference type="SMART" id="SM01086">
    <property type="entry name" value="ClpB_D2-small"/>
    <property type="match status" value="1"/>
</dbReference>
<evidence type="ECO:0000313" key="10">
    <source>
        <dbReference type="EMBL" id="PIR70107.1"/>
    </source>
</evidence>
<sequence length="888" mass="100253">MFPFGQFTIKAQEAIRKAHELAIERAQNQVDSVHLLAALLLQEEGMVVSILDKLNIDYGMMIDAVLDSLETKGGGSTPTMSSIQMILTPEFGKIIESSLRLARTMKDEYISTEHLFMGIFDVPGKAFEILSRFNISRDMVSRTISELRGSEHVTDLEPESKMHVLERYARNLTKLAREDKLDPVIGRDEEIRRIMQILSRRTKNNPVLIGEAGVGKTAIAEGLAKRIVDKDVPESLKNKELISLDIGALVAGTKYRGEFEDRFKAVIREIERAQGKIILFIDELHTIVGAGGAEGAIDASNMVKPALARGELRAIGATTLNEYQKYIEKDVALARRFQPVLVDEPSTEDAIAILRGIKDRYEIHHGVRITDASIVSAVNLSARYITDRFLPDKAVDLMDEAASALRLNLDSMPEELESTRREIMRLEIEKESLKKESDNKSVSKIKKIQKRINDVREKTSGLELRWTNEKETISHIHGLRKDIDRLKLEADQAERATDLTKVAEIRYARIPENERQLRSEEERLKKLQASRKILREEVTSEDIALIVSRWTTIPVSRMLEEEAKKLMRMEKELQKQVIGQAEAISKISNAVRRSRAGIADPERPIGSFMFLGPTGVGKTELAKTLAKFMFTDENALVRVDMSEYMEQHSVSKFIGSPPGYVGYEEGGQVAEIIRHRPYSVVLFDEIEKAHPEVFNILLQILDNGRLTDAKGRKVNFKNTVIVMTSNVGSEFVQEMEKLGFGTTEEKDSDRSQELKSKIRKALEKRFRPEFLNRLDEVIIFNPLTPKDLEQILGIQLGEVKKRLALKEIEISLTSGAKEYFSKEGYDPHYGARPLRRFLQSKILDPLAEKIIAGEVGAGDEVVVDKNSDGVAFKIKRAKVKPKEKVATR</sequence>
<dbReference type="PROSITE" id="PS51903">
    <property type="entry name" value="CLP_R"/>
    <property type="match status" value="1"/>
</dbReference>
<dbReference type="PRINTS" id="PR00300">
    <property type="entry name" value="CLPPROTEASEA"/>
</dbReference>
<keyword evidence="8" id="KW-0175">Coiled coil</keyword>
<evidence type="ECO:0000313" key="11">
    <source>
        <dbReference type="Proteomes" id="UP000229383"/>
    </source>
</evidence>
<dbReference type="PROSITE" id="PS00870">
    <property type="entry name" value="CLPAB_1"/>
    <property type="match status" value="1"/>
</dbReference>
<dbReference type="InterPro" id="IPR001270">
    <property type="entry name" value="ClpA/B"/>
</dbReference>
<dbReference type="FunFam" id="3.40.50.300:FF:000010">
    <property type="entry name" value="Chaperone clpB 1, putative"/>
    <property type="match status" value="1"/>
</dbReference>
<evidence type="ECO:0000256" key="3">
    <source>
        <dbReference type="ARBA" id="ARBA00022741"/>
    </source>
</evidence>
<feature type="coiled-coil region" evidence="8">
    <location>
        <begin position="409"/>
        <end position="576"/>
    </location>
</feature>
<organism evidence="10 11">
    <name type="scientific">Candidatus Niyogibacteria bacterium CG10_big_fil_rev_8_21_14_0_10_42_19</name>
    <dbReference type="NCBI Taxonomy" id="1974725"/>
    <lineage>
        <taxon>Bacteria</taxon>
        <taxon>Candidatus Niyogiibacteriota</taxon>
    </lineage>
</organism>
<reference evidence="11" key="1">
    <citation type="submission" date="2017-09" db="EMBL/GenBank/DDBJ databases">
        <title>Depth-based differentiation of microbial function through sediment-hosted aquifers and enrichment of novel symbionts in the deep terrestrial subsurface.</title>
        <authorList>
            <person name="Probst A.J."/>
            <person name="Ladd B."/>
            <person name="Jarett J.K."/>
            <person name="Geller-Mcgrath D.E."/>
            <person name="Sieber C.M.K."/>
            <person name="Emerson J.B."/>
            <person name="Anantharaman K."/>
            <person name="Thomas B.C."/>
            <person name="Malmstrom R."/>
            <person name="Stieglmeier M."/>
            <person name="Klingl A."/>
            <person name="Woyke T."/>
            <person name="Ryan C.M."/>
            <person name="Banfield J.F."/>
        </authorList>
    </citation>
    <scope>NUCLEOTIDE SEQUENCE [LARGE SCALE GENOMIC DNA]</scope>
</reference>
<keyword evidence="4" id="KW-0067">ATP-binding</keyword>
<accession>A0A2H0TEX5</accession>
<dbReference type="SMART" id="SM00382">
    <property type="entry name" value="AAA"/>
    <property type="match status" value="2"/>
</dbReference>
<evidence type="ECO:0000259" key="9">
    <source>
        <dbReference type="PROSITE" id="PS51903"/>
    </source>
</evidence>
<dbReference type="FunFam" id="3.40.50.300:FF:000120">
    <property type="entry name" value="ATP-dependent chaperone ClpB"/>
    <property type="match status" value="1"/>
</dbReference>
<dbReference type="GO" id="GO:0034605">
    <property type="term" value="P:cellular response to heat"/>
    <property type="evidence" value="ECO:0007669"/>
    <property type="project" value="TreeGrafter"/>
</dbReference>
<evidence type="ECO:0000256" key="8">
    <source>
        <dbReference type="SAM" id="Coils"/>
    </source>
</evidence>
<comment type="subunit">
    <text evidence="6">Homohexamer. The oligomerization is ATP-dependent.</text>
</comment>
<protein>
    <submittedName>
        <fullName evidence="10">Type VI secretion system ATPase TssH</fullName>
    </submittedName>
</protein>
<dbReference type="Gene3D" id="1.10.1780.10">
    <property type="entry name" value="Clp, N-terminal domain"/>
    <property type="match status" value="1"/>
</dbReference>
<comment type="similarity">
    <text evidence="1">Belongs to the ClpA/ClpB family.</text>
</comment>
<dbReference type="Gene3D" id="1.10.8.60">
    <property type="match status" value="1"/>
</dbReference>
<keyword evidence="3" id="KW-0547">Nucleotide-binding</keyword>
<dbReference type="InterPro" id="IPR018368">
    <property type="entry name" value="ClpA/B_CS1"/>
</dbReference>
<dbReference type="InterPro" id="IPR004176">
    <property type="entry name" value="Clp_R_N"/>
</dbReference>
<evidence type="ECO:0000256" key="2">
    <source>
        <dbReference type="ARBA" id="ARBA00022737"/>
    </source>
</evidence>
<evidence type="ECO:0000256" key="1">
    <source>
        <dbReference type="ARBA" id="ARBA00008675"/>
    </source>
</evidence>
<dbReference type="AlphaFoldDB" id="A0A2H0TEX5"/>
<evidence type="ECO:0000256" key="7">
    <source>
        <dbReference type="PROSITE-ProRule" id="PRU01251"/>
    </source>
</evidence>
<name>A0A2H0TEX5_9BACT</name>
<dbReference type="PANTHER" id="PTHR11638">
    <property type="entry name" value="ATP-DEPENDENT CLP PROTEASE"/>
    <property type="match status" value="1"/>
</dbReference>
<dbReference type="Proteomes" id="UP000229383">
    <property type="component" value="Unassembled WGS sequence"/>
</dbReference>
<dbReference type="Pfam" id="PF07724">
    <property type="entry name" value="AAA_2"/>
    <property type="match status" value="1"/>
</dbReference>
<keyword evidence="2 7" id="KW-0677">Repeat</keyword>
<dbReference type="GO" id="GO:0005524">
    <property type="term" value="F:ATP binding"/>
    <property type="evidence" value="ECO:0007669"/>
    <property type="project" value="UniProtKB-KW"/>
</dbReference>
<dbReference type="Pfam" id="PF02861">
    <property type="entry name" value="Clp_N"/>
    <property type="match status" value="1"/>
</dbReference>
<dbReference type="Gene3D" id="3.40.50.300">
    <property type="entry name" value="P-loop containing nucleotide triphosphate hydrolases"/>
    <property type="match status" value="3"/>
</dbReference>
<dbReference type="CDD" id="cd19499">
    <property type="entry name" value="RecA-like_ClpB_Hsp104-like"/>
    <property type="match status" value="1"/>
</dbReference>
<dbReference type="GO" id="GO:0016887">
    <property type="term" value="F:ATP hydrolysis activity"/>
    <property type="evidence" value="ECO:0007669"/>
    <property type="project" value="InterPro"/>
</dbReference>
<feature type="domain" description="Clp R" evidence="9">
    <location>
        <begin position="4"/>
        <end position="150"/>
    </location>
</feature>
<dbReference type="FunFam" id="3.40.50.300:FF:000025">
    <property type="entry name" value="ATP-dependent Clp protease subunit"/>
    <property type="match status" value="1"/>
</dbReference>
<comment type="caution">
    <text evidence="10">The sequence shown here is derived from an EMBL/GenBank/DDBJ whole genome shotgun (WGS) entry which is preliminary data.</text>
</comment>
<proteinExistence type="inferred from homology"/>
<dbReference type="Pfam" id="PF00004">
    <property type="entry name" value="AAA"/>
    <property type="match status" value="1"/>
</dbReference>
<dbReference type="PANTHER" id="PTHR11638:SF18">
    <property type="entry name" value="HEAT SHOCK PROTEIN 104"/>
    <property type="match status" value="1"/>
</dbReference>
<dbReference type="CDD" id="cd00009">
    <property type="entry name" value="AAA"/>
    <property type="match status" value="1"/>
</dbReference>
<dbReference type="InterPro" id="IPR019489">
    <property type="entry name" value="Clp_ATPase_C"/>
</dbReference>
<dbReference type="Pfam" id="PF10431">
    <property type="entry name" value="ClpB_D2-small"/>
    <property type="match status" value="1"/>
</dbReference>
<keyword evidence="5" id="KW-0143">Chaperone</keyword>
<dbReference type="InterPro" id="IPR050130">
    <property type="entry name" value="ClpA_ClpB"/>
</dbReference>
<dbReference type="InterPro" id="IPR027417">
    <property type="entry name" value="P-loop_NTPase"/>
</dbReference>